<name>A0A2T9YWH7_9FUNG</name>
<gene>
    <name evidence="11" type="ORF">BB559_002286</name>
</gene>
<evidence type="ECO:0000256" key="6">
    <source>
        <dbReference type="ARBA" id="ARBA00023136"/>
    </source>
</evidence>
<dbReference type="STRING" id="61424.A0A2T9YWH7"/>
<evidence type="ECO:0000259" key="10">
    <source>
        <dbReference type="PROSITE" id="PS51758"/>
    </source>
</evidence>
<feature type="region of interest" description="Disordered" evidence="8">
    <location>
        <begin position="446"/>
        <end position="488"/>
    </location>
</feature>
<dbReference type="InterPro" id="IPR033122">
    <property type="entry name" value="LETM1-like_RBD"/>
</dbReference>
<keyword evidence="4 9" id="KW-1133">Transmembrane helix</keyword>
<evidence type="ECO:0000256" key="1">
    <source>
        <dbReference type="ARBA" id="ARBA00004434"/>
    </source>
</evidence>
<feature type="domain" description="Letm1 RBD" evidence="10">
    <location>
        <begin position="216"/>
        <end position="418"/>
    </location>
</feature>
<dbReference type="EMBL" id="MBFT01000136">
    <property type="protein sequence ID" value="PVU96679.1"/>
    <property type="molecule type" value="Genomic_DNA"/>
</dbReference>
<comment type="subcellular location">
    <subcellularLocation>
        <location evidence="1">Mitochondrion inner membrane</location>
        <topology evidence="1">Single-pass membrane protein</topology>
    </subcellularLocation>
</comment>
<evidence type="ECO:0000256" key="2">
    <source>
        <dbReference type="ARBA" id="ARBA00022692"/>
    </source>
</evidence>
<feature type="compositionally biased region" description="Acidic residues" evidence="8">
    <location>
        <begin position="446"/>
        <end position="457"/>
    </location>
</feature>
<keyword evidence="2 9" id="KW-0812">Transmembrane</keyword>
<keyword evidence="6 9" id="KW-0472">Membrane</keyword>
<dbReference type="GO" id="GO:0005743">
    <property type="term" value="C:mitochondrial inner membrane"/>
    <property type="evidence" value="ECO:0007669"/>
    <property type="project" value="UniProtKB-SubCell"/>
</dbReference>
<dbReference type="AlphaFoldDB" id="A0A2T9YWH7"/>
<protein>
    <recommendedName>
        <fullName evidence="10">Letm1 RBD domain-containing protein</fullName>
    </recommendedName>
</protein>
<evidence type="ECO:0000256" key="4">
    <source>
        <dbReference type="ARBA" id="ARBA00022989"/>
    </source>
</evidence>
<accession>A0A2T9YWH7</accession>
<keyword evidence="5 7" id="KW-0496">Mitochondrion</keyword>
<keyword evidence="3" id="KW-0999">Mitochondrion inner membrane</keyword>
<dbReference type="PANTHER" id="PTHR14009">
    <property type="entry name" value="LEUCINE ZIPPER-EF-HAND CONTAINING TRANSMEMBRANE PROTEIN"/>
    <property type="match status" value="1"/>
</dbReference>
<dbReference type="GO" id="GO:0030003">
    <property type="term" value="P:intracellular monoatomic cation homeostasis"/>
    <property type="evidence" value="ECO:0007669"/>
    <property type="project" value="TreeGrafter"/>
</dbReference>
<dbReference type="Proteomes" id="UP000245699">
    <property type="component" value="Unassembled WGS sequence"/>
</dbReference>
<feature type="region of interest" description="Disordered" evidence="8">
    <location>
        <begin position="90"/>
        <end position="109"/>
    </location>
</feature>
<dbReference type="InterPro" id="IPR044202">
    <property type="entry name" value="LETM1/MDM38-like"/>
</dbReference>
<comment type="caution">
    <text evidence="11">The sequence shown here is derived from an EMBL/GenBank/DDBJ whole genome shotgun (WGS) entry which is preliminary data.</text>
</comment>
<feature type="transmembrane region" description="Helical" evidence="9">
    <location>
        <begin position="170"/>
        <end position="193"/>
    </location>
</feature>
<evidence type="ECO:0000256" key="8">
    <source>
        <dbReference type="SAM" id="MobiDB-lite"/>
    </source>
</evidence>
<evidence type="ECO:0000256" key="3">
    <source>
        <dbReference type="ARBA" id="ARBA00022792"/>
    </source>
</evidence>
<reference evidence="11 12" key="1">
    <citation type="journal article" date="2018" name="MBio">
        <title>Comparative Genomics Reveals the Core Gene Toolbox for the Fungus-Insect Symbiosis.</title>
        <authorList>
            <person name="Wang Y."/>
            <person name="Stata M."/>
            <person name="Wang W."/>
            <person name="Stajich J.E."/>
            <person name="White M.M."/>
            <person name="Moncalvo J.M."/>
        </authorList>
    </citation>
    <scope>NUCLEOTIDE SEQUENCE [LARGE SCALE GENOMIC DNA]</scope>
    <source>
        <strain evidence="11 12">AUS-77-4</strain>
    </source>
</reference>
<dbReference type="PROSITE" id="PS51758">
    <property type="entry name" value="LETM1_RBD"/>
    <property type="match status" value="1"/>
</dbReference>
<organism evidence="11 12">
    <name type="scientific">Furculomyces boomerangus</name>
    <dbReference type="NCBI Taxonomy" id="61424"/>
    <lineage>
        <taxon>Eukaryota</taxon>
        <taxon>Fungi</taxon>
        <taxon>Fungi incertae sedis</taxon>
        <taxon>Zoopagomycota</taxon>
        <taxon>Kickxellomycotina</taxon>
        <taxon>Harpellomycetes</taxon>
        <taxon>Harpellales</taxon>
        <taxon>Harpellaceae</taxon>
        <taxon>Furculomyces</taxon>
    </lineage>
</organism>
<feature type="compositionally biased region" description="Polar residues" evidence="8">
    <location>
        <begin position="474"/>
        <end position="488"/>
    </location>
</feature>
<sequence>MLKAHNFRNTRKWFFGIPANFSPRSQPRFYITQQNNHAFGTNGLNGARLFTLVSKDKRVFVGSKHTTNFVGTNTLGSLLLNSRSFSYSERRAEAPKGTGEKTENEIAPSPKEKKLTLWEKVKHEANHYWDGTKLFGKELKISTKLFAKMISGRSLTRREQRQLKRTLIDLIRLVPFSLFVIVPFAELLLPFALKIFPNLLPSPYEDKATKEKKKKKAMETRASVSRYLRETINEGIELKKKNLLEGQSNSPELKTNAEAVEKLLTRIRSSGGHVEPKDIVELVSIFKDDLTLDNLTRPQLVSICRYLDIQSFGTDNYLKYQIRKRMNYIKADDQVISSEGIDTLTVSELQGACIARGIRTTGISPAKMRDELEYWIKLHLVYETPSTILILSRILSASDSKVRPSMDVLQTTLSSLPESLVNEATLTIAEQQGTATNKQRLDVLEEQEELIEDETEQEERRAESIENDHPDKQQPPTSNPENSEQLKK</sequence>
<dbReference type="Pfam" id="PF07766">
    <property type="entry name" value="LETM1_RBD"/>
    <property type="match status" value="1"/>
</dbReference>
<evidence type="ECO:0000256" key="5">
    <source>
        <dbReference type="ARBA" id="ARBA00023128"/>
    </source>
</evidence>
<evidence type="ECO:0000256" key="9">
    <source>
        <dbReference type="SAM" id="Phobius"/>
    </source>
</evidence>
<evidence type="ECO:0000313" key="11">
    <source>
        <dbReference type="EMBL" id="PVU96679.1"/>
    </source>
</evidence>
<feature type="compositionally biased region" description="Basic and acidic residues" evidence="8">
    <location>
        <begin position="458"/>
        <end position="472"/>
    </location>
</feature>
<dbReference type="PANTHER" id="PTHR14009:SF1">
    <property type="entry name" value="MITOCHONDRIAL PROTON_CALCIUM EXCHANGER PROTEIN"/>
    <property type="match status" value="1"/>
</dbReference>
<dbReference type="GO" id="GO:0043022">
    <property type="term" value="F:ribosome binding"/>
    <property type="evidence" value="ECO:0007669"/>
    <property type="project" value="InterPro"/>
</dbReference>
<keyword evidence="12" id="KW-1185">Reference proteome</keyword>
<evidence type="ECO:0000313" key="12">
    <source>
        <dbReference type="Proteomes" id="UP000245699"/>
    </source>
</evidence>
<evidence type="ECO:0000256" key="7">
    <source>
        <dbReference type="PROSITE-ProRule" id="PRU01094"/>
    </source>
</evidence>
<dbReference type="OrthoDB" id="275278at2759"/>
<proteinExistence type="predicted"/>